<organism evidence="1 2">
    <name type="scientific">Inhella inkyongensis</name>
    <dbReference type="NCBI Taxonomy" id="392593"/>
    <lineage>
        <taxon>Bacteria</taxon>
        <taxon>Pseudomonadati</taxon>
        <taxon>Pseudomonadota</taxon>
        <taxon>Betaproteobacteria</taxon>
        <taxon>Burkholderiales</taxon>
        <taxon>Sphaerotilaceae</taxon>
        <taxon>Inhella</taxon>
    </lineage>
</organism>
<proteinExistence type="predicted"/>
<dbReference type="PANTHER" id="PTHR35802:SF1">
    <property type="entry name" value="PROTEASE SYNTHASE AND SPORULATION PROTEIN PAI 2"/>
    <property type="match status" value="1"/>
</dbReference>
<dbReference type="Gene3D" id="2.30.110.10">
    <property type="entry name" value="Electron Transport, Fmn-binding Protein, Chain A"/>
    <property type="match status" value="1"/>
</dbReference>
<dbReference type="Proteomes" id="UP000554837">
    <property type="component" value="Unassembled WGS sequence"/>
</dbReference>
<dbReference type="EMBL" id="JACHHO010000001">
    <property type="protein sequence ID" value="MBB5203103.1"/>
    <property type="molecule type" value="Genomic_DNA"/>
</dbReference>
<name>A0A840RZX9_9BURK</name>
<sequence>MNDPLSPAPLWQALVREEVMGLLLRPDANDPDGLPRVNTLPLALSDCGQWLDAHLAARHADDLHPGRRVRVQFQGPHAYISPSVYNSRREVPTWNHLGVQIDGHIHLETEPAAAEALLMRLVAQVDPAYAAQWPELPPAQQQAKLGAIRCFRIRIESVRTHTKLSQRRPFSERRRMGDYLAERNPALLRWMDRLGLLTPGAGDEVAA</sequence>
<dbReference type="InterPro" id="IPR012349">
    <property type="entry name" value="Split_barrel_FMN-bd"/>
</dbReference>
<dbReference type="RefSeq" id="WP_175423697.1">
    <property type="nucleotide sequence ID" value="NZ_CP040709.1"/>
</dbReference>
<reference evidence="1 2" key="1">
    <citation type="submission" date="2020-08" db="EMBL/GenBank/DDBJ databases">
        <title>Genomic Encyclopedia of Type Strains, Phase IV (KMG-IV): sequencing the most valuable type-strain genomes for metagenomic binning, comparative biology and taxonomic classification.</title>
        <authorList>
            <person name="Goeker M."/>
        </authorList>
    </citation>
    <scope>NUCLEOTIDE SEQUENCE [LARGE SCALE GENOMIC DNA]</scope>
    <source>
        <strain evidence="1 2">DSM 23958</strain>
    </source>
</reference>
<dbReference type="PANTHER" id="PTHR35802">
    <property type="entry name" value="PROTEASE SYNTHASE AND SPORULATION PROTEIN PAI 2"/>
    <property type="match status" value="1"/>
</dbReference>
<dbReference type="Pfam" id="PF04299">
    <property type="entry name" value="FMN_bind_2"/>
    <property type="match status" value="1"/>
</dbReference>
<gene>
    <name evidence="1" type="ORF">HNQ51_000396</name>
</gene>
<comment type="caution">
    <text evidence="1">The sequence shown here is derived from an EMBL/GenBank/DDBJ whole genome shotgun (WGS) entry which is preliminary data.</text>
</comment>
<dbReference type="AlphaFoldDB" id="A0A840RZX9"/>
<protein>
    <submittedName>
        <fullName evidence="1">Transcriptional regulator</fullName>
    </submittedName>
</protein>
<keyword evidence="2" id="KW-1185">Reference proteome</keyword>
<dbReference type="InterPro" id="IPR007396">
    <property type="entry name" value="TR_PAI2-type"/>
</dbReference>
<evidence type="ECO:0000313" key="1">
    <source>
        <dbReference type="EMBL" id="MBB5203103.1"/>
    </source>
</evidence>
<accession>A0A840RZX9</accession>
<evidence type="ECO:0000313" key="2">
    <source>
        <dbReference type="Proteomes" id="UP000554837"/>
    </source>
</evidence>
<dbReference type="SUPFAM" id="SSF50475">
    <property type="entry name" value="FMN-binding split barrel"/>
    <property type="match status" value="1"/>
</dbReference>